<feature type="region of interest" description="Disordered" evidence="1">
    <location>
        <begin position="39"/>
        <end position="93"/>
    </location>
</feature>
<evidence type="ECO:0000313" key="4">
    <source>
        <dbReference type="Proteomes" id="UP000637819"/>
    </source>
</evidence>
<organism evidence="3 4">
    <name type="scientific">Haloterrigena salifodinae</name>
    <dbReference type="NCBI Taxonomy" id="2675099"/>
    <lineage>
        <taxon>Archaea</taxon>
        <taxon>Methanobacteriati</taxon>
        <taxon>Methanobacteriota</taxon>
        <taxon>Stenosarchaea group</taxon>
        <taxon>Halobacteria</taxon>
        <taxon>Halobacteriales</taxon>
        <taxon>Natrialbaceae</taxon>
        <taxon>Haloterrigena</taxon>
    </lineage>
</organism>
<feature type="region of interest" description="Disordered" evidence="1">
    <location>
        <begin position="723"/>
        <end position="752"/>
    </location>
</feature>
<reference evidence="3 4" key="1">
    <citation type="submission" date="2021-01" db="EMBL/GenBank/DDBJ databases">
        <title>Genome Sequence and Methylation Pattern of Haloterrigena salifodinae BOL5-1, An Extremely Halophilic Archaeon from a Bolivian Salt Mine.</title>
        <authorList>
            <person name="DasSarma P."/>
            <person name="Anton B.P."/>
            <person name="DasSarma S.L."/>
            <person name="von Ehrenheim H.A.L."/>
            <person name="Martinez F.L."/>
            <person name="Guzman D."/>
            <person name="Roberts R.J."/>
            <person name="DasSarma S."/>
        </authorList>
    </citation>
    <scope>NUCLEOTIDE SEQUENCE [LARGE SCALE GENOMIC DNA]</scope>
    <source>
        <strain evidence="3 4">BOL5-1</strain>
    </source>
</reference>
<feature type="compositionally biased region" description="Low complexity" evidence="1">
    <location>
        <begin position="51"/>
        <end position="75"/>
    </location>
</feature>
<feature type="domain" description="DUF7282" evidence="2">
    <location>
        <begin position="607"/>
        <end position="718"/>
    </location>
</feature>
<dbReference type="KEGG" id="hsal:JMJ58_15210"/>
<evidence type="ECO:0000259" key="2">
    <source>
        <dbReference type="Pfam" id="PF23951"/>
    </source>
</evidence>
<dbReference type="Pfam" id="PF23951">
    <property type="entry name" value="DUF7282"/>
    <property type="match status" value="1"/>
</dbReference>
<dbReference type="GeneID" id="62876500"/>
<sequence length="1356" mass="139199">MSRRRGAAVAVLAVAALLVTSVVALPLLGGGIVPFEGGESAPGEGDGGTAGIAAADSATASQDDGSGSANATAADAADREPVRASRSAADSELVSFDSAAESAATDAEATTGADASASLAQEQTDAVEAGVDEGIELAQQQGIEVTQEQRATAVEAASRSAAQHQAADAEQIQAATAGAVHGSLIQSQDAEIEQIQSAVGGATDGALAQSQTVSADQMQSATWGATDGALAQSQTVSADQMQSATWGATHGALAQKQHADVEQIQVATRGAAAGACREAGDSDVQDHPKTQEAAQGAAYGVLEQYQKITVEQRQRITLEHVQHAAAGASAGALEGSVPAALAGEQSQEVDVEQRQRVNIKQVQKAATGAAKGALVQRQAVSVEQTQAAARGAGRGALTQIQTVSVEQVQRISISQIQEASFGAAKGAIYQSQSATVEQIQAAADGAAGGVLVQHQEISITQIQYAAVGASQGAIESAVQYQIAEIEQIQAAAFGASEGAVLQQQVVDVTQIQRLASGGASGALSQSQEATVEQIQVAASSATQETARVVQYQRISVTQLQVLTQETASEATAYAVQQETADATEIRQFVEDDAEDRADEIDELEGTASITFADRESDGETVIVDGLDLSEGGFVAVYAADAVADPGAVLGTSSALEAGSHSDVEINLEEPIEEDQPLTAVVHHDTNDNGAFEYGDTDGAEDVPYVTDAGVPVLDTAFVSVGDEPQVPQEPQEPQEPAEPNATLSVSDQTGDGENLTVDEASATVDYAVTASANGTAAESQSFEANETVTDLELEFDSPLSENATVDVAVTDENGTALVNESVEYTVDDTPDEPAEPNESAATLNVSDQTGDGETLVVDEANATVDYRLTATDENGTQRGESDLFEANETAEFESLDLEPPLSENATLEVAVTDENGTALANESVEYTVDGDPATFEATFPGCSQAEVTGSFEAGDRIIVGTAFYESGGFGNSMGEYAITVGEDLEAPFEGTITYETGDDFTVAETADGATVTVPEGDTGAVITGFASPEATPGSIDYLNPNASECLEEIRPERPNISVAETTPTEDGIAVTFEYENPNEESLVAGSEFVEGTTDDEPPSELEPGNDSFTVDWTPETDDERLVWEVDMSNYDYEEPLTAQTEPAGEIDSSEPTDPAAFTVSIAGTNAPVEAGEPLEVDADLENTGGENGTQDVELAIDGAVVNETPVSLAPTESELVTLTAETITLEPGEYPVAVSSENETAETTVTIEEAEAAETPTGAESTADGPADAEPTADADEQPANATAEQPTEEQRTSEDTVSSESAGSEPTTDGSPTESEPEAPTGTETTESPAGTDEPSVSDGAGSGADANSSAVATE</sequence>
<feature type="region of interest" description="Disordered" evidence="1">
    <location>
        <begin position="1089"/>
        <end position="1112"/>
    </location>
</feature>
<gene>
    <name evidence="3" type="ORF">JMJ58_15210</name>
</gene>
<dbReference type="EMBL" id="CP069188">
    <property type="protein sequence ID" value="QRV14279.1"/>
    <property type="molecule type" value="Genomic_DNA"/>
</dbReference>
<feature type="compositionally biased region" description="Polar residues" evidence="1">
    <location>
        <begin position="1296"/>
        <end position="1310"/>
    </location>
</feature>
<feature type="region of interest" description="Disordered" evidence="1">
    <location>
        <begin position="99"/>
        <end position="118"/>
    </location>
</feature>
<feature type="compositionally biased region" description="Polar residues" evidence="1">
    <location>
        <begin position="741"/>
        <end position="751"/>
    </location>
</feature>
<dbReference type="OrthoDB" id="325633at2157"/>
<keyword evidence="4" id="KW-1185">Reference proteome</keyword>
<protein>
    <recommendedName>
        <fullName evidence="2">DUF7282 domain-containing protein</fullName>
    </recommendedName>
</protein>
<feature type="compositionally biased region" description="Low complexity" evidence="1">
    <location>
        <begin position="1311"/>
        <end position="1356"/>
    </location>
</feature>
<feature type="region of interest" description="Disordered" evidence="1">
    <location>
        <begin position="826"/>
        <end position="846"/>
    </location>
</feature>
<evidence type="ECO:0000313" key="3">
    <source>
        <dbReference type="EMBL" id="QRV14279.1"/>
    </source>
</evidence>
<feature type="compositionally biased region" description="Acidic residues" evidence="1">
    <location>
        <begin position="826"/>
        <end position="835"/>
    </location>
</feature>
<evidence type="ECO:0000256" key="1">
    <source>
        <dbReference type="SAM" id="MobiDB-lite"/>
    </source>
</evidence>
<feature type="region of interest" description="Disordered" evidence="1">
    <location>
        <begin position="1229"/>
        <end position="1356"/>
    </location>
</feature>
<accession>A0A8T8DXN5</accession>
<name>A0A8T8DXN5_9EURY</name>
<dbReference type="Proteomes" id="UP000637819">
    <property type="component" value="Chromosome"/>
</dbReference>
<dbReference type="InterPro" id="IPR055706">
    <property type="entry name" value="Slg1/2_DUF7282"/>
</dbReference>
<proteinExistence type="predicted"/>
<dbReference type="RefSeq" id="WP_204747134.1">
    <property type="nucleotide sequence ID" value="NZ_CP069188.1"/>
</dbReference>
<feature type="compositionally biased region" description="Low complexity" evidence="1">
    <location>
        <begin position="1237"/>
        <end position="1270"/>
    </location>
</feature>